<organism evidence="8 9">
    <name type="scientific">Luteimonas vadosa</name>
    <dbReference type="NCBI Taxonomy" id="1165507"/>
    <lineage>
        <taxon>Bacteria</taxon>
        <taxon>Pseudomonadati</taxon>
        <taxon>Pseudomonadota</taxon>
        <taxon>Gammaproteobacteria</taxon>
        <taxon>Lysobacterales</taxon>
        <taxon>Lysobacteraceae</taxon>
        <taxon>Luteimonas</taxon>
    </lineage>
</organism>
<dbReference type="Pfam" id="PF21293">
    <property type="entry name" value="RNAseD_HRDC_C"/>
    <property type="match status" value="1"/>
</dbReference>
<comment type="function">
    <text evidence="6">Exonuclease involved in the 3' processing of various precursor tRNAs. Initiates hydrolysis at the 3'-terminus of an RNA molecule and releases 5'-mononucleotides.</text>
</comment>
<dbReference type="InterPro" id="IPR012337">
    <property type="entry name" value="RNaseH-like_sf"/>
</dbReference>
<evidence type="ECO:0000313" key="9">
    <source>
        <dbReference type="Proteomes" id="UP001501323"/>
    </source>
</evidence>
<keyword evidence="4 6" id="KW-0378">Hydrolase</keyword>
<proteinExistence type="inferred from homology"/>
<evidence type="ECO:0000256" key="1">
    <source>
        <dbReference type="ARBA" id="ARBA00022490"/>
    </source>
</evidence>
<evidence type="ECO:0000313" key="8">
    <source>
        <dbReference type="EMBL" id="GAA4868636.1"/>
    </source>
</evidence>
<evidence type="ECO:0000256" key="2">
    <source>
        <dbReference type="ARBA" id="ARBA00022694"/>
    </source>
</evidence>
<keyword evidence="9" id="KW-1185">Reference proteome</keyword>
<comment type="similarity">
    <text evidence="6">Belongs to the RNase D family.</text>
</comment>
<dbReference type="InterPro" id="IPR002562">
    <property type="entry name" value="3'-5'_exonuclease_dom"/>
</dbReference>
<dbReference type="InterPro" id="IPR006292">
    <property type="entry name" value="RNase_D"/>
</dbReference>
<dbReference type="SUPFAM" id="SSF53098">
    <property type="entry name" value="Ribonuclease H-like"/>
    <property type="match status" value="1"/>
</dbReference>
<comment type="catalytic activity">
    <reaction evidence="6">
        <text>Exonucleolytic cleavage that removes extra residues from the 3'-terminus of tRNA to produce 5'-mononucleotides.</text>
        <dbReference type="EC" id="3.1.13.5"/>
    </reaction>
</comment>
<evidence type="ECO:0000259" key="7">
    <source>
        <dbReference type="PROSITE" id="PS50967"/>
    </source>
</evidence>
<dbReference type="InterPro" id="IPR036397">
    <property type="entry name" value="RNaseH_sf"/>
</dbReference>
<dbReference type="Proteomes" id="UP001501323">
    <property type="component" value="Unassembled WGS sequence"/>
</dbReference>
<dbReference type="CDD" id="cd06142">
    <property type="entry name" value="RNaseD_exo"/>
    <property type="match status" value="1"/>
</dbReference>
<feature type="domain" description="HRDC" evidence="7">
    <location>
        <begin position="211"/>
        <end position="291"/>
    </location>
</feature>
<dbReference type="Gene3D" id="1.10.150.80">
    <property type="entry name" value="HRDC domain"/>
    <property type="match status" value="2"/>
</dbReference>
<dbReference type="InterPro" id="IPR044876">
    <property type="entry name" value="HRDC_dom_sf"/>
</dbReference>
<dbReference type="Pfam" id="PF01612">
    <property type="entry name" value="DNA_pol_A_exo1"/>
    <property type="match status" value="1"/>
</dbReference>
<dbReference type="EMBL" id="BAABJY010000002">
    <property type="protein sequence ID" value="GAA4868636.1"/>
    <property type="molecule type" value="Genomic_DNA"/>
</dbReference>
<sequence length="371" mass="41487">MNDQDHLWISTPDALSAHFEATPARIGLDTEFIRERTYWPQLALVQIAVGGAVLLVDPLAPGMPAALAPILTDPRILKVMHSASEDLVAFKHACGVVPSPLFDTQVAAALAGVGAGIGYQKLVSETLDVVLEKGETRSDWLRRPLSPSQLQYAADDVRHLFALHDALAGKLDALDRLAWCEEDCARMVANAREDELERWPHLALRTTRYLDPQARRRLLRLLRWRDAYARDNDRPRTWILDNELATLLARDPPIDEAGLQRQLDAHPKAPRRLADLVWRAMTTPLDDEAEAPAPRDEDRDKQALRRLQDAVAERSRELALPDGVLASRRWLQALLARGGEGDAWPDMLDGWRRAELETALAPLLEADTADQ</sequence>
<keyword evidence="3 6" id="KW-0540">Nuclease</keyword>
<evidence type="ECO:0000256" key="5">
    <source>
        <dbReference type="ARBA" id="ARBA00022839"/>
    </source>
</evidence>
<dbReference type="HAMAP" id="MF_01899">
    <property type="entry name" value="RNase_D"/>
    <property type="match status" value="1"/>
</dbReference>
<protein>
    <recommendedName>
        <fullName evidence="6">Ribonuclease D</fullName>
        <shortName evidence="6">RNase D</shortName>
        <ecNumber evidence="6">3.1.13.5</ecNumber>
    </recommendedName>
</protein>
<dbReference type="RefSeq" id="WP_345295480.1">
    <property type="nucleotide sequence ID" value="NZ_BAABJY010000002.1"/>
</dbReference>
<dbReference type="InterPro" id="IPR051086">
    <property type="entry name" value="RNase_D-like"/>
</dbReference>
<keyword evidence="2 6" id="KW-0819">tRNA processing</keyword>
<comment type="caution">
    <text evidence="8">The sequence shown here is derived from an EMBL/GenBank/DDBJ whole genome shotgun (WGS) entry which is preliminary data.</text>
</comment>
<accession>A0ABP9E529</accession>
<dbReference type="SUPFAM" id="SSF47819">
    <property type="entry name" value="HRDC-like"/>
    <property type="match status" value="2"/>
</dbReference>
<dbReference type="PANTHER" id="PTHR47649">
    <property type="entry name" value="RIBONUCLEASE D"/>
    <property type="match status" value="1"/>
</dbReference>
<keyword evidence="5 6" id="KW-0269">Exonuclease</keyword>
<comment type="subcellular location">
    <subcellularLocation>
        <location evidence="6">Cytoplasm</location>
    </subcellularLocation>
</comment>
<dbReference type="PANTHER" id="PTHR47649:SF1">
    <property type="entry name" value="RIBONUCLEASE D"/>
    <property type="match status" value="1"/>
</dbReference>
<dbReference type="NCBIfam" id="TIGR01388">
    <property type="entry name" value="rnd"/>
    <property type="match status" value="1"/>
</dbReference>
<evidence type="ECO:0000256" key="3">
    <source>
        <dbReference type="ARBA" id="ARBA00022722"/>
    </source>
</evidence>
<keyword evidence="1 6" id="KW-0963">Cytoplasm</keyword>
<dbReference type="Gene3D" id="3.30.420.10">
    <property type="entry name" value="Ribonuclease H-like superfamily/Ribonuclease H"/>
    <property type="match status" value="1"/>
</dbReference>
<dbReference type="SMART" id="SM00474">
    <property type="entry name" value="35EXOc"/>
    <property type="match status" value="1"/>
</dbReference>
<dbReference type="PROSITE" id="PS50967">
    <property type="entry name" value="HRDC"/>
    <property type="match status" value="1"/>
</dbReference>
<dbReference type="InterPro" id="IPR002121">
    <property type="entry name" value="HRDC_dom"/>
</dbReference>
<evidence type="ECO:0000256" key="4">
    <source>
        <dbReference type="ARBA" id="ARBA00022801"/>
    </source>
</evidence>
<dbReference type="InterPro" id="IPR010997">
    <property type="entry name" value="HRDC-like_sf"/>
</dbReference>
<dbReference type="InterPro" id="IPR048579">
    <property type="entry name" value="RNAseD_HRDC_C"/>
</dbReference>
<reference evidence="9" key="1">
    <citation type="journal article" date="2019" name="Int. J. Syst. Evol. Microbiol.">
        <title>The Global Catalogue of Microorganisms (GCM) 10K type strain sequencing project: providing services to taxonomists for standard genome sequencing and annotation.</title>
        <authorList>
            <consortium name="The Broad Institute Genomics Platform"/>
            <consortium name="The Broad Institute Genome Sequencing Center for Infectious Disease"/>
            <person name="Wu L."/>
            <person name="Ma J."/>
        </authorList>
    </citation>
    <scope>NUCLEOTIDE SEQUENCE [LARGE SCALE GENOMIC DNA]</scope>
    <source>
        <strain evidence="9">JCM 18392</strain>
    </source>
</reference>
<comment type="cofactor">
    <cofactor evidence="6">
        <name>a divalent metal cation</name>
        <dbReference type="ChEBI" id="CHEBI:60240"/>
    </cofactor>
</comment>
<name>A0ABP9E529_9GAMM</name>
<gene>
    <name evidence="6 8" type="primary">rnd</name>
    <name evidence="8" type="ORF">GCM10023332_21470</name>
</gene>
<evidence type="ECO:0000256" key="6">
    <source>
        <dbReference type="HAMAP-Rule" id="MF_01899"/>
    </source>
</evidence>
<dbReference type="EC" id="3.1.13.5" evidence="6"/>